<gene>
    <name evidence="7" type="ORF">RJ641_021351</name>
</gene>
<proteinExistence type="predicted"/>
<dbReference type="InterPro" id="IPR017907">
    <property type="entry name" value="Znf_RING_CS"/>
</dbReference>
<dbReference type="InterPro" id="IPR013083">
    <property type="entry name" value="Znf_RING/FYVE/PHD"/>
</dbReference>
<feature type="domain" description="RING-type" evidence="6">
    <location>
        <begin position="18"/>
        <end position="58"/>
    </location>
</feature>
<evidence type="ECO:0000313" key="8">
    <source>
        <dbReference type="Proteomes" id="UP001370490"/>
    </source>
</evidence>
<dbReference type="PANTHER" id="PTHR46293">
    <property type="entry name" value="E3 UBIQUITIN PROTEIN LIGASE DRIP1"/>
    <property type="match status" value="1"/>
</dbReference>
<organism evidence="7 8">
    <name type="scientific">Dillenia turbinata</name>
    <dbReference type="NCBI Taxonomy" id="194707"/>
    <lineage>
        <taxon>Eukaryota</taxon>
        <taxon>Viridiplantae</taxon>
        <taxon>Streptophyta</taxon>
        <taxon>Embryophyta</taxon>
        <taxon>Tracheophyta</taxon>
        <taxon>Spermatophyta</taxon>
        <taxon>Magnoliopsida</taxon>
        <taxon>eudicotyledons</taxon>
        <taxon>Gunneridae</taxon>
        <taxon>Pentapetalae</taxon>
        <taxon>Dilleniales</taxon>
        <taxon>Dilleniaceae</taxon>
        <taxon>Dillenia</taxon>
    </lineage>
</organism>
<feature type="non-terminal residue" evidence="7">
    <location>
        <position position="483"/>
    </location>
</feature>
<feature type="compositionally biased region" description="Basic and acidic residues" evidence="5">
    <location>
        <begin position="233"/>
        <end position="246"/>
    </location>
</feature>
<sequence length="483" mass="54354">MSQLAKVRTETIEACMSCRICHKFMKDATTITECLHTFCKKCIYDKITEEDLDSCPTCGTDLGTSPLDKLRPDHAWNEVLSRIFKKAKISAKEPEVVRPDPVPPEPLPPRRKERSLSSLVVSTPIVAAQTGRGRRRRSSIARKVYTEQERSSSEEKNVKKVEEFCRRQRNVKKVEDCQERNRKKVEQYPEGSVKTVDNSEAKTLLGTVGRTTQNRRKNSSVGETSKQRFPNKVGEDSAKQSNGKLKERMLGPMEENIDDEGQYMKQADPWKSLTHLVDVASNSKPSKLDLQIPIAKSASLTIRDTEETEPKGKEWLQPSDVLDEENGSAFAPPNATIPRKLKGTRRRKAATSENFVVPVQTLIEAMDPRTSRKFSPVWFSLLASDTQEGDAPLPQIPSCYLRVKDGNLPVSYVKRYIVKKLDLTSEAEVEITMCGYPVMPSLQLSKLVELWSEAIQTSSEIEAPPGSTAKDYVMELCYGRKAL</sequence>
<keyword evidence="1" id="KW-0479">Metal-binding</keyword>
<accession>A0AAN8UEL1</accession>
<dbReference type="PROSITE" id="PS00518">
    <property type="entry name" value="ZF_RING_1"/>
    <property type="match status" value="1"/>
</dbReference>
<comment type="caution">
    <text evidence="7">The sequence shown here is derived from an EMBL/GenBank/DDBJ whole genome shotgun (WGS) entry which is preliminary data.</text>
</comment>
<evidence type="ECO:0000256" key="4">
    <source>
        <dbReference type="PROSITE-ProRule" id="PRU00175"/>
    </source>
</evidence>
<dbReference type="Pfam" id="PF13923">
    <property type="entry name" value="zf-C3HC4_2"/>
    <property type="match status" value="1"/>
</dbReference>
<evidence type="ECO:0000256" key="2">
    <source>
        <dbReference type="ARBA" id="ARBA00022771"/>
    </source>
</evidence>
<dbReference type="GO" id="GO:0004842">
    <property type="term" value="F:ubiquitin-protein transferase activity"/>
    <property type="evidence" value="ECO:0007669"/>
    <property type="project" value="InterPro"/>
</dbReference>
<feature type="compositionally biased region" description="Polar residues" evidence="5">
    <location>
        <begin position="219"/>
        <end position="228"/>
    </location>
</feature>
<evidence type="ECO:0000259" key="6">
    <source>
        <dbReference type="PROSITE" id="PS50089"/>
    </source>
</evidence>
<dbReference type="PROSITE" id="PS50089">
    <property type="entry name" value="ZF_RING_2"/>
    <property type="match status" value="1"/>
</dbReference>
<evidence type="ECO:0000256" key="3">
    <source>
        <dbReference type="ARBA" id="ARBA00022833"/>
    </source>
</evidence>
<dbReference type="Proteomes" id="UP001370490">
    <property type="component" value="Unassembled WGS sequence"/>
</dbReference>
<dbReference type="SMART" id="SM00184">
    <property type="entry name" value="RING"/>
    <property type="match status" value="1"/>
</dbReference>
<evidence type="ECO:0000313" key="7">
    <source>
        <dbReference type="EMBL" id="KAK6914030.1"/>
    </source>
</evidence>
<keyword evidence="3" id="KW-0862">Zinc</keyword>
<dbReference type="SUPFAM" id="SSF57850">
    <property type="entry name" value="RING/U-box"/>
    <property type="match status" value="1"/>
</dbReference>
<feature type="compositionally biased region" description="Basic and acidic residues" evidence="5">
    <location>
        <begin position="175"/>
        <end position="187"/>
    </location>
</feature>
<keyword evidence="2 4" id="KW-0863">Zinc-finger</keyword>
<protein>
    <recommendedName>
        <fullName evidence="6">RING-type domain-containing protein</fullName>
    </recommendedName>
</protein>
<evidence type="ECO:0000256" key="1">
    <source>
        <dbReference type="ARBA" id="ARBA00022723"/>
    </source>
</evidence>
<dbReference type="PANTHER" id="PTHR46293:SF16">
    <property type="entry name" value="E3 UBIQUITIN PROTEIN LIGASE DRIP1"/>
    <property type="match status" value="1"/>
</dbReference>
<feature type="region of interest" description="Disordered" evidence="5">
    <location>
        <begin position="324"/>
        <end position="345"/>
    </location>
</feature>
<feature type="region of interest" description="Disordered" evidence="5">
    <location>
        <begin position="175"/>
        <end position="246"/>
    </location>
</feature>
<feature type="region of interest" description="Disordered" evidence="5">
    <location>
        <begin position="92"/>
        <end position="159"/>
    </location>
</feature>
<dbReference type="InterPro" id="IPR001841">
    <property type="entry name" value="Znf_RING"/>
</dbReference>
<reference evidence="7 8" key="1">
    <citation type="submission" date="2023-12" db="EMBL/GenBank/DDBJ databases">
        <title>A high-quality genome assembly for Dillenia turbinata (Dilleniales).</title>
        <authorList>
            <person name="Chanderbali A."/>
        </authorList>
    </citation>
    <scope>NUCLEOTIDE SEQUENCE [LARGE SCALE GENOMIC DNA]</scope>
    <source>
        <strain evidence="7">LSX21</strain>
        <tissue evidence="7">Leaf</tissue>
    </source>
</reference>
<evidence type="ECO:0000256" key="5">
    <source>
        <dbReference type="SAM" id="MobiDB-lite"/>
    </source>
</evidence>
<dbReference type="Gene3D" id="3.30.40.10">
    <property type="entry name" value="Zinc/RING finger domain, C3HC4 (zinc finger)"/>
    <property type="match status" value="1"/>
</dbReference>
<dbReference type="EMBL" id="JBAMMX010000026">
    <property type="protein sequence ID" value="KAK6914030.1"/>
    <property type="molecule type" value="Genomic_DNA"/>
</dbReference>
<keyword evidence="8" id="KW-1185">Reference proteome</keyword>
<feature type="compositionally biased region" description="Basic and acidic residues" evidence="5">
    <location>
        <begin position="144"/>
        <end position="159"/>
    </location>
</feature>
<dbReference type="GO" id="GO:0008270">
    <property type="term" value="F:zinc ion binding"/>
    <property type="evidence" value="ECO:0007669"/>
    <property type="project" value="UniProtKB-KW"/>
</dbReference>
<dbReference type="InterPro" id="IPR044807">
    <property type="entry name" value="DRIP1-like"/>
</dbReference>
<name>A0AAN8UEL1_9MAGN</name>
<dbReference type="AlphaFoldDB" id="A0AAN8UEL1"/>